<feature type="compositionally biased region" description="Low complexity" evidence="1">
    <location>
        <begin position="639"/>
        <end position="653"/>
    </location>
</feature>
<keyword evidence="3" id="KW-1185">Reference proteome</keyword>
<evidence type="ECO:0000313" key="3">
    <source>
        <dbReference type="Proteomes" id="UP001437256"/>
    </source>
</evidence>
<feature type="compositionally biased region" description="Basic and acidic residues" evidence="1">
    <location>
        <begin position="874"/>
        <end position="886"/>
    </location>
</feature>
<feature type="compositionally biased region" description="Low complexity" evidence="1">
    <location>
        <begin position="59"/>
        <end position="78"/>
    </location>
</feature>
<dbReference type="EMBL" id="JBBXMP010000171">
    <property type="protein sequence ID" value="KAL0060540.1"/>
    <property type="molecule type" value="Genomic_DNA"/>
</dbReference>
<sequence>MWPFNAYNVNWPRPFDGRAPPVPQNANPSHWLSGSWQPNPNFNWQQPYSQGRNTWVPSQGGQWQGQHPQQQQQQQQQQSFNPYKRVPKPPSAEYMATQLSDNPLGLTNMVTREELYGPAVDGIPPETPWVWKTTALQDEDDEDEDEDSPSTSQPSSSLQKNTSSRHATAPSSFGSYNQSTSYPAPARYSTDPSPSPSEPPPASSSPYGLPEVNGPLARPQKYGGSSSASAQVQAYSGAMSVSANPVASSIDVRELRPTFSPRIVRTPDHYRTGGSLSRSNSLASTSAEPLAAAMERISTSDTIDEESPSRRGSSSRKSSLLSRQSSQSSSHTNSSELSSSSMSGVDALSDEPTEMLSPLMLNTPFPPPAKPLGRHHTAPNMGNNGLTSIPEDNSSDRATPGPTIVRHASEIRIPSASQNSSSSHTLPQNSTYSSNYASNSRRSRSPPPIPVPPPVRQSTESQESRHAGSSTNHGPSASAHHPSSSSASAHDIYSKRSPSRGDSYSSSHRAQPQSNQTSPNYQASSTYSQSYSKPSPATATNVYSSNSSYNAARISPSGREVQAEQQHSRSSSSTSAYSQNRPQTHGSRSTTYRFEAAPSDDETERTSPRRASSRSYDSSPTKNGYPPSSSYRPADAHTRSSSRSRNASNSQSSYPNDSGDTARISPRYGSQGDGLSPTTSSSASSSHHPSPSHGASGVHPGYPSTSSKSTATAVAPYAPNYQSASGFASASQQSSSTMYSSASATGAAHERARRTSEATHPSSNPYPTSNNPVSTSNSQFMKYSSASTSAAHDRNAASSYTTPVAPVSVYTSASSSANTTSGNTKVKSPTANNPYDWRSGYSTNKRGKSDPNGTSTRDSQIRSPPPSSQQQHSYRRDSDRDREQSRSRGTSPQVSPSSSSGGYDRRSITSSRHSSSNPSSARTSPYDNNASWTLSDSSPNPLPHPPKVVGYDREALDGLQRSNPSTSGSSYRKSPTGPSDRHSAAAPSANASSAGSGSISASAAAAANEMRRTSQNNSGQGHNANAYRSLVRQGYWNKRGDHLTPSGYVVYAPPDRAYPHELSSYPPQDFRNETGMIASWTDRPQLPDSMPTRNGPPLRPYEQFIIYMQPPT</sequence>
<feature type="compositionally biased region" description="Low complexity" evidence="1">
    <location>
        <begin position="500"/>
        <end position="509"/>
    </location>
</feature>
<feature type="compositionally biased region" description="Polar residues" evidence="1">
    <location>
        <begin position="779"/>
        <end position="802"/>
    </location>
</feature>
<feature type="region of interest" description="Disordered" evidence="1">
    <location>
        <begin position="118"/>
        <end position="711"/>
    </location>
</feature>
<feature type="compositionally biased region" description="Pro residues" evidence="1">
    <location>
        <begin position="445"/>
        <end position="455"/>
    </location>
</feature>
<feature type="compositionally biased region" description="Basic and acidic residues" evidence="1">
    <location>
        <begin position="748"/>
        <end position="757"/>
    </location>
</feature>
<feature type="compositionally biased region" description="Low complexity" evidence="1">
    <location>
        <begin position="430"/>
        <end position="440"/>
    </location>
</feature>
<dbReference type="Proteomes" id="UP001437256">
    <property type="component" value="Unassembled WGS sequence"/>
</dbReference>
<feature type="compositionally biased region" description="Polar residues" evidence="1">
    <location>
        <begin position="851"/>
        <end position="862"/>
    </location>
</feature>
<feature type="compositionally biased region" description="Polar residues" evidence="1">
    <location>
        <begin position="415"/>
        <end position="429"/>
    </location>
</feature>
<feature type="compositionally biased region" description="Low complexity" evidence="1">
    <location>
        <begin position="521"/>
        <end position="552"/>
    </location>
</feature>
<feature type="compositionally biased region" description="Low complexity" evidence="1">
    <location>
        <begin position="310"/>
        <end position="343"/>
    </location>
</feature>
<feature type="compositionally biased region" description="Polar residues" evidence="1">
    <location>
        <begin position="960"/>
        <end position="977"/>
    </location>
</feature>
<feature type="compositionally biased region" description="Low complexity" evidence="1">
    <location>
        <begin position="984"/>
        <end position="1008"/>
    </location>
</feature>
<feature type="compositionally biased region" description="Polar residues" evidence="1">
    <location>
        <begin position="24"/>
        <end position="57"/>
    </location>
</feature>
<proteinExistence type="predicted"/>
<protein>
    <submittedName>
        <fullName evidence="2">Uncharacterized protein</fullName>
    </submittedName>
</protein>
<feature type="region of interest" description="Disordered" evidence="1">
    <location>
        <begin position="1080"/>
        <end position="1100"/>
    </location>
</feature>
<gene>
    <name evidence="2" type="ORF">AAF712_012660</name>
</gene>
<feature type="compositionally biased region" description="Pro residues" evidence="1">
    <location>
        <begin position="193"/>
        <end position="203"/>
    </location>
</feature>
<feature type="compositionally biased region" description="Polar residues" evidence="1">
    <location>
        <begin position="609"/>
        <end position="631"/>
    </location>
</feature>
<organism evidence="2 3">
    <name type="scientific">Marasmius tenuissimus</name>
    <dbReference type="NCBI Taxonomy" id="585030"/>
    <lineage>
        <taxon>Eukaryota</taxon>
        <taxon>Fungi</taxon>
        <taxon>Dikarya</taxon>
        <taxon>Basidiomycota</taxon>
        <taxon>Agaricomycotina</taxon>
        <taxon>Agaricomycetes</taxon>
        <taxon>Agaricomycetidae</taxon>
        <taxon>Agaricales</taxon>
        <taxon>Marasmiineae</taxon>
        <taxon>Marasmiaceae</taxon>
        <taxon>Marasmius</taxon>
    </lineage>
</organism>
<feature type="region of interest" description="Disordered" evidence="1">
    <location>
        <begin position="10"/>
        <end position="90"/>
    </location>
</feature>
<feature type="compositionally biased region" description="Polar residues" evidence="1">
    <location>
        <begin position="925"/>
        <end position="939"/>
    </location>
</feature>
<feature type="compositionally biased region" description="Low complexity" evidence="1">
    <location>
        <begin position="723"/>
        <end position="747"/>
    </location>
</feature>
<evidence type="ECO:0000313" key="2">
    <source>
        <dbReference type="EMBL" id="KAL0060540.1"/>
    </source>
</evidence>
<reference evidence="2 3" key="1">
    <citation type="submission" date="2024-05" db="EMBL/GenBank/DDBJ databases">
        <title>A draft genome resource for the thread blight pathogen Marasmius tenuissimus strain MS-2.</title>
        <authorList>
            <person name="Yulfo-Soto G.E."/>
            <person name="Baruah I.K."/>
            <person name="Amoako-Attah I."/>
            <person name="Bukari Y."/>
            <person name="Meinhardt L.W."/>
            <person name="Bailey B.A."/>
            <person name="Cohen S.P."/>
        </authorList>
    </citation>
    <scope>NUCLEOTIDE SEQUENCE [LARGE SCALE GENOMIC DNA]</scope>
    <source>
        <strain evidence="2 3">MS-2</strain>
    </source>
</reference>
<evidence type="ECO:0000256" key="1">
    <source>
        <dbReference type="SAM" id="MobiDB-lite"/>
    </source>
</evidence>
<feature type="compositionally biased region" description="Polar residues" evidence="1">
    <location>
        <begin position="822"/>
        <end position="833"/>
    </location>
</feature>
<feature type="compositionally biased region" description="Low complexity" evidence="1">
    <location>
        <begin position="275"/>
        <end position="287"/>
    </location>
</feature>
<feature type="compositionally biased region" description="Low complexity" evidence="1">
    <location>
        <begin position="804"/>
        <end position="821"/>
    </location>
</feature>
<feature type="compositionally biased region" description="Low complexity" evidence="1">
    <location>
        <begin position="222"/>
        <end position="238"/>
    </location>
</feature>
<accession>A0ABR2ZFV3</accession>
<comment type="caution">
    <text evidence="2">The sequence shown here is derived from an EMBL/GenBank/DDBJ whole genome shotgun (WGS) entry which is preliminary data.</text>
</comment>
<feature type="compositionally biased region" description="Polar residues" evidence="1">
    <location>
        <begin position="579"/>
        <end position="592"/>
    </location>
</feature>
<feature type="compositionally biased region" description="Low complexity" evidence="1">
    <location>
        <begin position="676"/>
        <end position="697"/>
    </location>
</feature>
<feature type="compositionally biased region" description="Acidic residues" evidence="1">
    <location>
        <begin position="137"/>
        <end position="148"/>
    </location>
</feature>
<feature type="region of interest" description="Disordered" evidence="1">
    <location>
        <begin position="723"/>
        <end position="1024"/>
    </location>
</feature>
<feature type="compositionally biased region" description="Low complexity" evidence="1">
    <location>
        <begin position="475"/>
        <end position="490"/>
    </location>
</feature>
<feature type="compositionally biased region" description="Polar residues" evidence="1">
    <location>
        <begin position="1013"/>
        <end position="1023"/>
    </location>
</feature>
<feature type="compositionally biased region" description="Low complexity" evidence="1">
    <location>
        <begin position="568"/>
        <end position="578"/>
    </location>
</feature>
<feature type="compositionally biased region" description="Polar residues" evidence="1">
    <location>
        <begin position="457"/>
        <end position="474"/>
    </location>
</feature>
<name>A0ABR2ZFV3_9AGAR</name>
<feature type="compositionally biased region" description="Polar residues" evidence="1">
    <location>
        <begin position="510"/>
        <end position="520"/>
    </location>
</feature>
<feature type="compositionally biased region" description="Low complexity" evidence="1">
    <location>
        <begin position="761"/>
        <end position="778"/>
    </location>
</feature>
<feature type="compositionally biased region" description="Polar residues" evidence="1">
    <location>
        <begin position="380"/>
        <end position="392"/>
    </location>
</feature>
<feature type="compositionally biased region" description="Low complexity" evidence="1">
    <location>
        <begin position="887"/>
        <end position="924"/>
    </location>
</feature>
<feature type="compositionally biased region" description="Polar residues" evidence="1">
    <location>
        <begin position="158"/>
        <end position="182"/>
    </location>
</feature>